<dbReference type="OrthoDB" id="2536347at2759"/>
<feature type="domain" description="DUF6534" evidence="3">
    <location>
        <begin position="169"/>
        <end position="254"/>
    </location>
</feature>
<protein>
    <recommendedName>
        <fullName evidence="3">DUF6534 domain-containing protein</fullName>
    </recommendedName>
</protein>
<dbReference type="Pfam" id="PF20152">
    <property type="entry name" value="DUF6534"/>
    <property type="match status" value="1"/>
</dbReference>
<feature type="region of interest" description="Disordered" evidence="1">
    <location>
        <begin position="305"/>
        <end position="325"/>
    </location>
</feature>
<feature type="transmembrane region" description="Helical" evidence="2">
    <location>
        <begin position="50"/>
        <end position="69"/>
    </location>
</feature>
<feature type="transmembrane region" description="Helical" evidence="2">
    <location>
        <begin position="204"/>
        <end position="225"/>
    </location>
</feature>
<dbReference type="STRING" id="685588.A0A067TQQ0"/>
<evidence type="ECO:0000313" key="5">
    <source>
        <dbReference type="Proteomes" id="UP000027222"/>
    </source>
</evidence>
<proteinExistence type="predicted"/>
<feature type="transmembrane region" description="Helical" evidence="2">
    <location>
        <begin position="162"/>
        <end position="184"/>
    </location>
</feature>
<keyword evidence="2" id="KW-0472">Membrane</keyword>
<reference evidence="5" key="1">
    <citation type="journal article" date="2014" name="Proc. Natl. Acad. Sci. U.S.A.">
        <title>Extensive sampling of basidiomycete genomes demonstrates inadequacy of the white-rot/brown-rot paradigm for wood decay fungi.</title>
        <authorList>
            <person name="Riley R."/>
            <person name="Salamov A.A."/>
            <person name="Brown D.W."/>
            <person name="Nagy L.G."/>
            <person name="Floudas D."/>
            <person name="Held B.W."/>
            <person name="Levasseur A."/>
            <person name="Lombard V."/>
            <person name="Morin E."/>
            <person name="Otillar R."/>
            <person name="Lindquist E.A."/>
            <person name="Sun H."/>
            <person name="LaButti K.M."/>
            <person name="Schmutz J."/>
            <person name="Jabbour D."/>
            <person name="Luo H."/>
            <person name="Baker S.E."/>
            <person name="Pisabarro A.G."/>
            <person name="Walton J.D."/>
            <person name="Blanchette R.A."/>
            <person name="Henrissat B."/>
            <person name="Martin F."/>
            <person name="Cullen D."/>
            <person name="Hibbett D.S."/>
            <person name="Grigoriev I.V."/>
        </authorList>
    </citation>
    <scope>NUCLEOTIDE SEQUENCE [LARGE SCALE GENOMIC DNA]</scope>
    <source>
        <strain evidence="5">CBS 339.88</strain>
    </source>
</reference>
<feature type="transmembrane region" description="Helical" evidence="2">
    <location>
        <begin position="122"/>
        <end position="142"/>
    </location>
</feature>
<dbReference type="EMBL" id="KL142371">
    <property type="protein sequence ID" value="KDR81303.1"/>
    <property type="molecule type" value="Genomic_DNA"/>
</dbReference>
<sequence length="325" mass="35881">MPGLTEAQLGDLAGPMLIGYILNWSLYGALVVQCYIYYIAFPHDRLSHKLLVLGSFTLETTQALMLTYSGFRTFAYGFGNLFYINEVDILWFSVPIMSGIIGFVTQTFYAYRVSVLAQSKRIASVIMMLAVLQFVGAILTALDARDSVYWSLFLKRDSFISAGIWEGGSAACDVLIAVAMTYYLKRRETGHKQTQVLLSKLVRLTIETGTLTATVAIITLILTFLPSRKTYYQTSVSLLGKLYSNSMLVAFNSRIQFATANNGTSGGHSVSISLSQVPRSRADDVETARSHGGVMVIRESQLEDSDFSQKSTDKVYDGAPYSRAV</sequence>
<dbReference type="Proteomes" id="UP000027222">
    <property type="component" value="Unassembled WGS sequence"/>
</dbReference>
<evidence type="ECO:0000313" key="4">
    <source>
        <dbReference type="EMBL" id="KDR81303.1"/>
    </source>
</evidence>
<organism evidence="4 5">
    <name type="scientific">Galerina marginata (strain CBS 339.88)</name>
    <dbReference type="NCBI Taxonomy" id="685588"/>
    <lineage>
        <taxon>Eukaryota</taxon>
        <taxon>Fungi</taxon>
        <taxon>Dikarya</taxon>
        <taxon>Basidiomycota</taxon>
        <taxon>Agaricomycotina</taxon>
        <taxon>Agaricomycetes</taxon>
        <taxon>Agaricomycetidae</taxon>
        <taxon>Agaricales</taxon>
        <taxon>Agaricineae</taxon>
        <taxon>Strophariaceae</taxon>
        <taxon>Galerina</taxon>
    </lineage>
</organism>
<dbReference type="PANTHER" id="PTHR40465:SF1">
    <property type="entry name" value="DUF6534 DOMAIN-CONTAINING PROTEIN"/>
    <property type="match status" value="1"/>
</dbReference>
<dbReference type="HOGENOM" id="CLU_046025_2_1_1"/>
<evidence type="ECO:0000259" key="3">
    <source>
        <dbReference type="Pfam" id="PF20152"/>
    </source>
</evidence>
<name>A0A067TQQ0_GALM3</name>
<feature type="transmembrane region" description="Helical" evidence="2">
    <location>
        <begin position="12"/>
        <end position="38"/>
    </location>
</feature>
<gene>
    <name evidence="4" type="ORF">GALMADRAFT_241804</name>
</gene>
<accession>A0A067TQQ0</accession>
<feature type="transmembrane region" description="Helical" evidence="2">
    <location>
        <begin position="89"/>
        <end position="110"/>
    </location>
</feature>
<dbReference type="PANTHER" id="PTHR40465">
    <property type="entry name" value="CHROMOSOME 1, WHOLE GENOME SHOTGUN SEQUENCE"/>
    <property type="match status" value="1"/>
</dbReference>
<keyword evidence="2" id="KW-0812">Transmembrane</keyword>
<evidence type="ECO:0000256" key="2">
    <source>
        <dbReference type="SAM" id="Phobius"/>
    </source>
</evidence>
<dbReference type="InterPro" id="IPR045339">
    <property type="entry name" value="DUF6534"/>
</dbReference>
<dbReference type="AlphaFoldDB" id="A0A067TQQ0"/>
<evidence type="ECO:0000256" key="1">
    <source>
        <dbReference type="SAM" id="MobiDB-lite"/>
    </source>
</evidence>
<keyword evidence="5" id="KW-1185">Reference proteome</keyword>
<keyword evidence="2" id="KW-1133">Transmembrane helix</keyword>